<gene>
    <name evidence="2" type="ORF">g.43304</name>
    <name evidence="3" type="ORF">g.43310</name>
</gene>
<dbReference type="EMBL" id="GEBQ01026867">
    <property type="protein sequence ID" value="JAT13110.1"/>
    <property type="molecule type" value="Transcribed_RNA"/>
</dbReference>
<protein>
    <recommendedName>
        <fullName evidence="1">Reverse transcriptase domain-containing protein</fullName>
    </recommendedName>
</protein>
<dbReference type="CDD" id="cd01650">
    <property type="entry name" value="RT_nLTR_like"/>
    <property type="match status" value="1"/>
</dbReference>
<evidence type="ECO:0000313" key="2">
    <source>
        <dbReference type="EMBL" id="JAT12192.1"/>
    </source>
</evidence>
<dbReference type="EMBL" id="GEBQ01027785">
    <property type="protein sequence ID" value="JAT12192.1"/>
    <property type="molecule type" value="Transcribed_RNA"/>
</dbReference>
<dbReference type="InterPro" id="IPR000477">
    <property type="entry name" value="RT_dom"/>
</dbReference>
<dbReference type="InterPro" id="IPR043502">
    <property type="entry name" value="DNA/RNA_pol_sf"/>
</dbReference>
<name>A0A1B6KNU8_9HEMI</name>
<dbReference type="Pfam" id="PF00078">
    <property type="entry name" value="RVT_1"/>
    <property type="match status" value="1"/>
</dbReference>
<feature type="non-terminal residue" evidence="3">
    <location>
        <position position="1"/>
    </location>
</feature>
<dbReference type="SUPFAM" id="SSF56672">
    <property type="entry name" value="DNA/RNA polymerases"/>
    <property type="match status" value="1"/>
</dbReference>
<reference evidence="3" key="1">
    <citation type="submission" date="2015-11" db="EMBL/GenBank/DDBJ databases">
        <title>De novo transcriptome assembly of four potential Pierce s Disease insect vectors from Arizona vineyards.</title>
        <authorList>
            <person name="Tassone E.E."/>
        </authorList>
    </citation>
    <scope>NUCLEOTIDE SEQUENCE</scope>
</reference>
<evidence type="ECO:0000259" key="1">
    <source>
        <dbReference type="PROSITE" id="PS50878"/>
    </source>
</evidence>
<accession>A0A1B6KNU8</accession>
<organism evidence="3">
    <name type="scientific">Graphocephala atropunctata</name>
    <dbReference type="NCBI Taxonomy" id="36148"/>
    <lineage>
        <taxon>Eukaryota</taxon>
        <taxon>Metazoa</taxon>
        <taxon>Ecdysozoa</taxon>
        <taxon>Arthropoda</taxon>
        <taxon>Hexapoda</taxon>
        <taxon>Insecta</taxon>
        <taxon>Pterygota</taxon>
        <taxon>Neoptera</taxon>
        <taxon>Paraneoptera</taxon>
        <taxon>Hemiptera</taxon>
        <taxon>Auchenorrhyncha</taxon>
        <taxon>Membracoidea</taxon>
        <taxon>Cicadellidae</taxon>
        <taxon>Cicadellinae</taxon>
        <taxon>Cicadellini</taxon>
        <taxon>Graphocephala</taxon>
    </lineage>
</organism>
<dbReference type="AlphaFoldDB" id="A0A1B6KNU8"/>
<feature type="domain" description="Reverse transcriptase" evidence="1">
    <location>
        <begin position="121"/>
        <end position="393"/>
    </location>
</feature>
<evidence type="ECO:0000313" key="3">
    <source>
        <dbReference type="EMBL" id="JAT13110.1"/>
    </source>
</evidence>
<proteinExistence type="predicted"/>
<dbReference type="PROSITE" id="PS50878">
    <property type="entry name" value="RT_POL"/>
    <property type="match status" value="1"/>
</dbReference>
<sequence>NNERGRKIDPETTKIEIYHDGELLTDTGRIANCFNEYFTNVAEETLKMNNVHNVSTPATQHFQAVPRETLITLNPTTTDEMSKIVSSLRSSTSAGIDEISTKILKYCAHELVTPLVKITNLSIEKGVFPSKLKIAKIYPKFKQGDPQNIANYRPISLLPSVSKVIEKIILTRLLKYLRENQLLTDKQHGFISGKSTTTAIIDLVDYIIDNMEIGNTITSLYLDLSKAFDCLGHDLILTKLQNLGIRQTALSWFASYLKGRKQIVELKETTKGLTRSVQSHFLPARRGVPQGSVLGPVLFILFINDFPEHLGEYCNMIMYADDTVLLTANRNTEQLEIDTYIAFNMAQEYTMKNDLVLNEKKTKQMTLGSKKALITELPGLQAADEIKHLGVILDENMRWKNHIDCLCLKLNSALFALKRTKATSTHEATRVAYHALFESHLRYGITVWGASSNGNLHRVLVMQKKAIRIMAGIGPRESCRNIFKNWKILTATSIYILETILYCITKDPPKQQHLHSHYTRQAQDYTLPIHRTTLFEKKPSYAGIKFFNKLPEHLKGNNPGAVKRTLRCWLQDRAFYTLDEFFSWIDEP</sequence>
<dbReference type="GO" id="GO:0071897">
    <property type="term" value="P:DNA biosynthetic process"/>
    <property type="evidence" value="ECO:0007669"/>
    <property type="project" value="UniProtKB-ARBA"/>
</dbReference>
<dbReference type="PANTHER" id="PTHR33332">
    <property type="entry name" value="REVERSE TRANSCRIPTASE DOMAIN-CONTAINING PROTEIN"/>
    <property type="match status" value="1"/>
</dbReference>